<sequence>NCFDEVDMIRFARFLSVRQTLVLLIEYYDTHTARAAKESINSIIIK</sequence>
<feature type="non-terminal residue" evidence="1">
    <location>
        <position position="1"/>
    </location>
</feature>
<evidence type="ECO:0000313" key="2">
    <source>
        <dbReference type="Proteomes" id="UP000789366"/>
    </source>
</evidence>
<feature type="non-terminal residue" evidence="1">
    <location>
        <position position="46"/>
    </location>
</feature>
<accession>A0ACA9REC1</accession>
<evidence type="ECO:0000313" key="1">
    <source>
        <dbReference type="EMBL" id="CAG8789640.1"/>
    </source>
</evidence>
<name>A0ACA9REC1_9GLOM</name>
<gene>
    <name evidence="1" type="ORF">SPELUC_LOCUS17109</name>
</gene>
<organism evidence="1 2">
    <name type="scientific">Cetraspora pellucida</name>
    <dbReference type="NCBI Taxonomy" id="1433469"/>
    <lineage>
        <taxon>Eukaryota</taxon>
        <taxon>Fungi</taxon>
        <taxon>Fungi incertae sedis</taxon>
        <taxon>Mucoromycota</taxon>
        <taxon>Glomeromycotina</taxon>
        <taxon>Glomeromycetes</taxon>
        <taxon>Diversisporales</taxon>
        <taxon>Gigasporaceae</taxon>
        <taxon>Cetraspora</taxon>
    </lineage>
</organism>
<reference evidence="1" key="1">
    <citation type="submission" date="2021-06" db="EMBL/GenBank/DDBJ databases">
        <authorList>
            <person name="Kallberg Y."/>
            <person name="Tangrot J."/>
            <person name="Rosling A."/>
        </authorList>
    </citation>
    <scope>NUCLEOTIDE SEQUENCE</scope>
    <source>
        <strain evidence="1">28 12/20/2015</strain>
    </source>
</reference>
<keyword evidence="2" id="KW-1185">Reference proteome</keyword>
<protein>
    <submittedName>
        <fullName evidence="1">15828_t:CDS:1</fullName>
    </submittedName>
</protein>
<dbReference type="EMBL" id="CAJVPW010067800">
    <property type="protein sequence ID" value="CAG8789640.1"/>
    <property type="molecule type" value="Genomic_DNA"/>
</dbReference>
<proteinExistence type="predicted"/>
<dbReference type="Proteomes" id="UP000789366">
    <property type="component" value="Unassembled WGS sequence"/>
</dbReference>
<comment type="caution">
    <text evidence="1">The sequence shown here is derived from an EMBL/GenBank/DDBJ whole genome shotgun (WGS) entry which is preliminary data.</text>
</comment>